<reference evidence="1 2" key="1">
    <citation type="journal article" date="2011" name="PLoS ONE">
        <title>The entomopathogenic bacterial endosymbionts xenorhabdus and photorhabdus: convergent lifestyles from divergent genomes.</title>
        <authorList>
            <person name="Chaston J.M."/>
            <person name="Suen G."/>
            <person name="Tucker S.L."/>
            <person name="Andersen A.W."/>
            <person name="Bhasin A."/>
            <person name="Bode E."/>
            <person name="Bode H.B."/>
            <person name="Brachmann A.O."/>
            <person name="Cowles C.E."/>
            <person name="Cowles K.N."/>
            <person name="Darby C."/>
            <person name="de Leon L."/>
            <person name="Drace K."/>
            <person name="Du Z."/>
            <person name="Givaudan A."/>
            <person name="Herbert Tran E.E."/>
            <person name="Jewell K.A."/>
            <person name="Knack J.J."/>
            <person name="Krasomil-Osterfeld K.C."/>
            <person name="Kukor R."/>
            <person name="Lanois A."/>
            <person name="Latreille P."/>
            <person name="Leimgruber N.K."/>
            <person name="Lipke C.M."/>
            <person name="Liu R."/>
            <person name="Lu X."/>
            <person name="Martens E.C."/>
            <person name="Marri P.R."/>
            <person name="Medigue C."/>
            <person name="Menard M.L."/>
            <person name="Miller N.M."/>
            <person name="Morales-Soto N."/>
            <person name="Norton S."/>
            <person name="Ogier J.C."/>
            <person name="Orchard S.S."/>
            <person name="Park D."/>
            <person name="Park Y."/>
            <person name="Qurollo B.A."/>
            <person name="Sugar D.R."/>
            <person name="Richards G.R."/>
            <person name="Rouy Z."/>
            <person name="Slominski B."/>
            <person name="Slominski K."/>
            <person name="Snyder H."/>
            <person name="Tjaden B.C."/>
            <person name="van der Hoeven R."/>
            <person name="Welch R.D."/>
            <person name="Wheeler C."/>
            <person name="Xiang B."/>
            <person name="Barbazuk B."/>
            <person name="Gaudriault S."/>
            <person name="Goodner B."/>
            <person name="Slater S.C."/>
            <person name="Forst S."/>
            <person name="Goldman B.S."/>
            <person name="Goodrich-Blair H."/>
        </authorList>
    </citation>
    <scope>NUCLEOTIDE SEQUENCE [LARGE SCALE GENOMIC DNA]</scope>
    <source>
        <strain evidence="2">ATCC 19061 / DSM 3370 / CCUG 14189 / LMG 1036 / NCIMB 9965 / AN6</strain>
    </source>
</reference>
<keyword evidence="2" id="KW-1185">Reference proteome</keyword>
<dbReference type="HOGENOM" id="CLU_3067726_0_0_6"/>
<dbReference type="AlphaFoldDB" id="D3VIQ8"/>
<accession>D3VIQ8</accession>
<sequence>MMNILVNLEQAKNKKYRRVYPGRERERFLSLNCMLYNHISSKNNSEWSYQGIY</sequence>
<dbReference type="EMBL" id="FN667742">
    <property type="protein sequence ID" value="CBJ88608.1"/>
    <property type="molecule type" value="Genomic_DNA"/>
</dbReference>
<evidence type="ECO:0000313" key="1">
    <source>
        <dbReference type="EMBL" id="CBJ88608.1"/>
    </source>
</evidence>
<name>D3VIQ8_XENNA</name>
<dbReference type="KEGG" id="xne:XNC1_0534"/>
<proteinExistence type="predicted"/>
<dbReference type="Proteomes" id="UP000008075">
    <property type="component" value="Chromosome"/>
</dbReference>
<evidence type="ECO:0000313" key="2">
    <source>
        <dbReference type="Proteomes" id="UP000008075"/>
    </source>
</evidence>
<protein>
    <submittedName>
        <fullName evidence="1">Uncharacterized protein</fullName>
    </submittedName>
</protein>
<gene>
    <name evidence="1" type="ordered locus">XNC1_0534</name>
</gene>
<organism evidence="1 2">
    <name type="scientific">Xenorhabdus nematophila (strain ATCC 19061 / DSM 3370 / CCUG 14189 / LMG 1036 / NCIMB 9965 / AN6)</name>
    <dbReference type="NCBI Taxonomy" id="406817"/>
    <lineage>
        <taxon>Bacteria</taxon>
        <taxon>Pseudomonadati</taxon>
        <taxon>Pseudomonadota</taxon>
        <taxon>Gammaproteobacteria</taxon>
        <taxon>Enterobacterales</taxon>
        <taxon>Morganellaceae</taxon>
        <taxon>Xenorhabdus</taxon>
    </lineage>
</organism>